<sequence>MRSSCYGLGTLCIVLLLSGCTKSTLSRTTPGTQQKPGEQQCYQMFSALKTLDNASFKRFQQQFSVINNNYEVYKKNQALIDNDSAEIIKLELNEKVDVVCARVRSAVFASMAKRASDLNKL</sequence>
<dbReference type="AlphaFoldDB" id="A0A6N3AXU0"/>
<dbReference type="EMBL" id="CACRTZ010000005">
    <property type="protein sequence ID" value="VYT97435.1"/>
    <property type="molecule type" value="Genomic_DNA"/>
</dbReference>
<protein>
    <recommendedName>
        <fullName evidence="2">Lipoprotein</fullName>
    </recommendedName>
</protein>
<proteinExistence type="predicted"/>
<evidence type="ECO:0000313" key="1">
    <source>
        <dbReference type="EMBL" id="VYT97435.1"/>
    </source>
</evidence>
<gene>
    <name evidence="1" type="ORF">EMLFYP7_01083</name>
</gene>
<dbReference type="PROSITE" id="PS51257">
    <property type="entry name" value="PROKAR_LIPOPROTEIN"/>
    <property type="match status" value="1"/>
</dbReference>
<reference evidence="1" key="1">
    <citation type="submission" date="2019-11" db="EMBL/GenBank/DDBJ databases">
        <authorList>
            <person name="Feng L."/>
        </authorList>
    </citation>
    <scope>NUCLEOTIDE SEQUENCE</scope>
    <source>
        <strain evidence="1">EMassiliensisLFYP7</strain>
    </source>
</reference>
<name>A0A6N3AXU0_9ENTR</name>
<organism evidence="1">
    <name type="scientific">Phytobacter massiliensis</name>
    <dbReference type="NCBI Taxonomy" id="1485952"/>
    <lineage>
        <taxon>Bacteria</taxon>
        <taxon>Pseudomonadati</taxon>
        <taxon>Pseudomonadota</taxon>
        <taxon>Gammaproteobacteria</taxon>
        <taxon>Enterobacterales</taxon>
        <taxon>Enterobacteriaceae</taxon>
        <taxon>Phytobacter</taxon>
    </lineage>
</organism>
<evidence type="ECO:0008006" key="2">
    <source>
        <dbReference type="Google" id="ProtNLM"/>
    </source>
</evidence>
<accession>A0A6N3AXU0</accession>